<evidence type="ECO:0000256" key="2">
    <source>
        <dbReference type="ARBA" id="ARBA00022840"/>
    </source>
</evidence>
<keyword evidence="4" id="KW-1185">Reference proteome</keyword>
<dbReference type="GO" id="GO:0005524">
    <property type="term" value="F:ATP binding"/>
    <property type="evidence" value="ECO:0007669"/>
    <property type="project" value="UniProtKB-KW"/>
</dbReference>
<keyword evidence="1" id="KW-0547">Nucleotide-binding</keyword>
<dbReference type="PANTHER" id="PTHR43384:SF4">
    <property type="entry name" value="CELLULOSE BIOSYNTHESIS PROTEIN BCSQ-RELATED"/>
    <property type="match status" value="1"/>
</dbReference>
<keyword evidence="3" id="KW-0969">Cilium</keyword>
<keyword evidence="3" id="KW-0966">Cell projection</keyword>
<dbReference type="InterPro" id="IPR033875">
    <property type="entry name" value="FlhG"/>
</dbReference>
<dbReference type="OrthoDB" id="9816297at2"/>
<dbReference type="Proteomes" id="UP000295325">
    <property type="component" value="Unassembled WGS sequence"/>
</dbReference>
<keyword evidence="2" id="KW-0067">ATP-binding</keyword>
<dbReference type="GO" id="GO:0051782">
    <property type="term" value="P:negative regulation of cell division"/>
    <property type="evidence" value="ECO:0007669"/>
    <property type="project" value="TreeGrafter"/>
</dbReference>
<dbReference type="GO" id="GO:0005829">
    <property type="term" value="C:cytosol"/>
    <property type="evidence" value="ECO:0007669"/>
    <property type="project" value="TreeGrafter"/>
</dbReference>
<dbReference type="EMBL" id="SOAZ01000026">
    <property type="protein sequence ID" value="TDT50594.1"/>
    <property type="molecule type" value="Genomic_DNA"/>
</dbReference>
<dbReference type="InterPro" id="IPR025501">
    <property type="entry name" value="MinD_FleN"/>
</dbReference>
<accession>A0A4R7K992</accession>
<gene>
    <name evidence="3" type="ORF">EDD71_12611</name>
</gene>
<dbReference type="PANTHER" id="PTHR43384">
    <property type="entry name" value="SEPTUM SITE-DETERMINING PROTEIN MIND HOMOLOG, CHLOROPLASTIC-RELATED"/>
    <property type="match status" value="1"/>
</dbReference>
<evidence type="ECO:0000256" key="1">
    <source>
        <dbReference type="ARBA" id="ARBA00022741"/>
    </source>
</evidence>
<dbReference type="GO" id="GO:0016887">
    <property type="term" value="F:ATP hydrolysis activity"/>
    <property type="evidence" value="ECO:0007669"/>
    <property type="project" value="TreeGrafter"/>
</dbReference>
<evidence type="ECO:0000313" key="4">
    <source>
        <dbReference type="Proteomes" id="UP000295325"/>
    </source>
</evidence>
<reference evidence="3 4" key="1">
    <citation type="submission" date="2019-03" db="EMBL/GenBank/DDBJ databases">
        <title>Genomic Encyclopedia of Type Strains, Phase IV (KMG-IV): sequencing the most valuable type-strain genomes for metagenomic binning, comparative biology and taxonomic classification.</title>
        <authorList>
            <person name="Goeker M."/>
        </authorList>
    </citation>
    <scope>NUCLEOTIDE SEQUENCE [LARGE SCALE GENOMIC DNA]</scope>
    <source>
        <strain evidence="3 4">DSM 24455</strain>
    </source>
</reference>
<sequence>MDQAEKLRQLVNIKNGKNYKFRVITVSSGKGGVGKTNLVINLASSLKKRGMKVAVLDADFGMANVDILYGINAEYSIYDILHNNKEINEVMVLTDDGIVVIPGGSGIKELSELDADMRKKLIKEFEKLHDIDILLVDTGAGMSSTVLNFIEVADVVVIVTNSEPTALTDAYSLIKVVLKGNINSNINVVINRARNIKDARDTFDKLKRTVDAFIGREIKYLGYIPDDQKVGQAVREQKPFIITYPRCEASICIHKISSELLGKSSSQKSSSMKDYFSRLLRIMGR</sequence>
<dbReference type="InterPro" id="IPR027417">
    <property type="entry name" value="P-loop_NTPase"/>
</dbReference>
<dbReference type="InterPro" id="IPR050625">
    <property type="entry name" value="ParA/MinD_ATPase"/>
</dbReference>
<dbReference type="RefSeq" id="WP_133629035.1">
    <property type="nucleotide sequence ID" value="NZ_SOAZ01000026.1"/>
</dbReference>
<proteinExistence type="predicted"/>
<dbReference type="Gene3D" id="3.40.50.300">
    <property type="entry name" value="P-loop containing nucleotide triphosphate hydrolases"/>
    <property type="match status" value="1"/>
</dbReference>
<dbReference type="GO" id="GO:0009898">
    <property type="term" value="C:cytoplasmic side of plasma membrane"/>
    <property type="evidence" value="ECO:0007669"/>
    <property type="project" value="TreeGrafter"/>
</dbReference>
<keyword evidence="3" id="KW-0282">Flagellum</keyword>
<dbReference type="InterPro" id="IPR033756">
    <property type="entry name" value="YlxH/NBP35"/>
</dbReference>
<dbReference type="SUPFAM" id="SSF52540">
    <property type="entry name" value="P-loop containing nucleoside triphosphate hydrolases"/>
    <property type="match status" value="1"/>
</dbReference>
<dbReference type="PIRSF" id="PIRSF003092">
    <property type="entry name" value="MinD"/>
    <property type="match status" value="1"/>
</dbReference>
<organism evidence="3 4">
    <name type="scientific">Fonticella tunisiensis</name>
    <dbReference type="NCBI Taxonomy" id="1096341"/>
    <lineage>
        <taxon>Bacteria</taxon>
        <taxon>Bacillati</taxon>
        <taxon>Bacillota</taxon>
        <taxon>Clostridia</taxon>
        <taxon>Eubacteriales</taxon>
        <taxon>Clostridiaceae</taxon>
        <taxon>Fonticella</taxon>
    </lineage>
</organism>
<dbReference type="CDD" id="cd02038">
    <property type="entry name" value="FlhG-like"/>
    <property type="match status" value="1"/>
</dbReference>
<evidence type="ECO:0000313" key="3">
    <source>
        <dbReference type="EMBL" id="TDT50594.1"/>
    </source>
</evidence>
<dbReference type="Pfam" id="PF10609">
    <property type="entry name" value="ParA"/>
    <property type="match status" value="1"/>
</dbReference>
<name>A0A4R7K992_9CLOT</name>
<comment type="caution">
    <text evidence="3">The sequence shown here is derived from an EMBL/GenBank/DDBJ whole genome shotgun (WGS) entry which is preliminary data.</text>
</comment>
<protein>
    <submittedName>
        <fullName evidence="3">Flagellar biosynthesis protein FlhG</fullName>
    </submittedName>
</protein>
<dbReference type="AlphaFoldDB" id="A0A4R7K992"/>